<keyword evidence="1" id="KW-0131">Cell cycle</keyword>
<dbReference type="InterPro" id="IPR036268">
    <property type="entry name" value="ZapD_sf"/>
</dbReference>
<dbReference type="Proteomes" id="UP000183104">
    <property type="component" value="Unassembled WGS sequence"/>
</dbReference>
<evidence type="ECO:0000313" key="2">
    <source>
        <dbReference type="Proteomes" id="UP000183104"/>
    </source>
</evidence>
<dbReference type="SUPFAM" id="SSF160950">
    <property type="entry name" value="YacF-like"/>
    <property type="match status" value="1"/>
</dbReference>
<name>A0A0N8PNF9_9GAMM</name>
<evidence type="ECO:0000313" key="1">
    <source>
        <dbReference type="EMBL" id="SCY26440.1"/>
    </source>
</evidence>
<gene>
    <name evidence="1" type="ORF">SAMN05661077_1634</name>
</gene>
<dbReference type="InterPro" id="IPR009777">
    <property type="entry name" value="ZapD"/>
</dbReference>
<dbReference type="Pfam" id="PF07072">
    <property type="entry name" value="ZapD"/>
    <property type="match status" value="1"/>
</dbReference>
<dbReference type="AlphaFoldDB" id="A0A0N8PNF9"/>
<protein>
    <submittedName>
        <fullName evidence="1">Cell division protein ZapD, interacts with FtsZ</fullName>
    </submittedName>
</protein>
<dbReference type="EMBL" id="FMUN01000004">
    <property type="protein sequence ID" value="SCY26440.1"/>
    <property type="molecule type" value="Genomic_DNA"/>
</dbReference>
<dbReference type="RefSeq" id="WP_054964992.1">
    <property type="nucleotide sequence ID" value="NZ_FMUN01000004.1"/>
</dbReference>
<proteinExistence type="predicted"/>
<accession>A0A0N8PNF9</accession>
<sequence length="251" mass="27759">MAPGDAAEHVYEFPLSGTMAGLLELEAVVRTLEEARHWEVPVFQHMAAARLAGYLGEIAPEGLETGLIRETRRWTEYLGDLAARPGADTDKVQRLRSGLDQLADRLPRDWPAYFQALEEDPWIAAYRASLRPDAEPDVRLGSAAWAASPDAADRFDRWLELLGPVRTAGETILRLLRDSLQREELRLDGEGHTLEWDRAPISGLVEVRVLGAPSLPSFEPGPTGVRVGLHTSDRLAVSPEPVDVVLGWFTL</sequence>
<dbReference type="STRING" id="381306.AN478_02215"/>
<keyword evidence="2" id="KW-1185">Reference proteome</keyword>
<dbReference type="GO" id="GO:0051301">
    <property type="term" value="P:cell division"/>
    <property type="evidence" value="ECO:0007669"/>
    <property type="project" value="UniProtKB-KW"/>
</dbReference>
<organism evidence="1 2">
    <name type="scientific">Thiohalorhabdus denitrificans</name>
    <dbReference type="NCBI Taxonomy" id="381306"/>
    <lineage>
        <taxon>Bacteria</taxon>
        <taxon>Pseudomonadati</taxon>
        <taxon>Pseudomonadota</taxon>
        <taxon>Gammaproteobacteria</taxon>
        <taxon>Thiohalorhabdales</taxon>
        <taxon>Thiohalorhabdaceae</taxon>
        <taxon>Thiohalorhabdus</taxon>
    </lineage>
</organism>
<reference evidence="2" key="1">
    <citation type="submission" date="2016-10" db="EMBL/GenBank/DDBJ databases">
        <authorList>
            <person name="Varghese N."/>
        </authorList>
    </citation>
    <scope>NUCLEOTIDE SEQUENCE [LARGE SCALE GENOMIC DNA]</scope>
    <source>
        <strain evidence="2">HL 19</strain>
    </source>
</reference>
<keyword evidence="1" id="KW-0132">Cell division</keyword>
<dbReference type="Gene3D" id="1.10.3900.10">
    <property type="entry name" value="YacF-like"/>
    <property type="match status" value="1"/>
</dbReference>